<protein>
    <submittedName>
        <fullName evidence="2">Uncharacterized protein</fullName>
    </submittedName>
</protein>
<feature type="region of interest" description="Disordered" evidence="1">
    <location>
        <begin position="68"/>
        <end position="92"/>
    </location>
</feature>
<dbReference type="AlphaFoldDB" id="A0AAD7MCQ0"/>
<keyword evidence="3" id="KW-1185">Reference proteome</keyword>
<evidence type="ECO:0000313" key="3">
    <source>
        <dbReference type="Proteomes" id="UP001221757"/>
    </source>
</evidence>
<reference evidence="2" key="1">
    <citation type="submission" date="2023-03" db="EMBL/GenBank/DDBJ databases">
        <title>Massive genome expansion in bonnet fungi (Mycena s.s.) driven by repeated elements and novel gene families across ecological guilds.</title>
        <authorList>
            <consortium name="Lawrence Berkeley National Laboratory"/>
            <person name="Harder C.B."/>
            <person name="Miyauchi S."/>
            <person name="Viragh M."/>
            <person name="Kuo A."/>
            <person name="Thoen E."/>
            <person name="Andreopoulos B."/>
            <person name="Lu D."/>
            <person name="Skrede I."/>
            <person name="Drula E."/>
            <person name="Henrissat B."/>
            <person name="Morin E."/>
            <person name="Kohler A."/>
            <person name="Barry K."/>
            <person name="LaButti K."/>
            <person name="Morin E."/>
            <person name="Salamov A."/>
            <person name="Lipzen A."/>
            <person name="Mereny Z."/>
            <person name="Hegedus B."/>
            <person name="Baldrian P."/>
            <person name="Stursova M."/>
            <person name="Weitz H."/>
            <person name="Taylor A."/>
            <person name="Grigoriev I.V."/>
            <person name="Nagy L.G."/>
            <person name="Martin F."/>
            <person name="Kauserud H."/>
        </authorList>
    </citation>
    <scope>NUCLEOTIDE SEQUENCE</scope>
    <source>
        <strain evidence="2">CBHHK067</strain>
    </source>
</reference>
<proteinExistence type="predicted"/>
<name>A0AAD7MCQ0_MYCRO</name>
<evidence type="ECO:0000256" key="1">
    <source>
        <dbReference type="SAM" id="MobiDB-lite"/>
    </source>
</evidence>
<accession>A0AAD7MCQ0</accession>
<organism evidence="2 3">
    <name type="scientific">Mycena rosella</name>
    <name type="common">Pink bonnet</name>
    <name type="synonym">Agaricus rosellus</name>
    <dbReference type="NCBI Taxonomy" id="1033263"/>
    <lineage>
        <taxon>Eukaryota</taxon>
        <taxon>Fungi</taxon>
        <taxon>Dikarya</taxon>
        <taxon>Basidiomycota</taxon>
        <taxon>Agaricomycotina</taxon>
        <taxon>Agaricomycetes</taxon>
        <taxon>Agaricomycetidae</taxon>
        <taxon>Agaricales</taxon>
        <taxon>Marasmiineae</taxon>
        <taxon>Mycenaceae</taxon>
        <taxon>Mycena</taxon>
    </lineage>
</organism>
<dbReference type="Proteomes" id="UP001221757">
    <property type="component" value="Unassembled WGS sequence"/>
</dbReference>
<gene>
    <name evidence="2" type="ORF">B0H17DRAFT_1123995</name>
</gene>
<evidence type="ECO:0000313" key="2">
    <source>
        <dbReference type="EMBL" id="KAJ7710914.1"/>
    </source>
</evidence>
<dbReference type="EMBL" id="JARKIE010000001">
    <property type="protein sequence ID" value="KAJ7710914.1"/>
    <property type="molecule type" value="Genomic_DNA"/>
</dbReference>
<sequence length="243" mass="27514">MTQSNDSRMEPQTVVWDMKVKDKKEDGIRGRDGNIRASETCTISGISDTASAVIVHISAATYSRTTLTHENLREPSPTRKSKRAVNDGVGERRSRWRYTRRRGGGGAAVKQGSFVSRQPRAELRMMSFAPPLHPNVQLSTKLSNFYFNRRDGNHLSSAAVCDRRIGAGRESVKFKCMFTQKEAEHKSFIIGNYKFKCSANRATRNQPEVGDERRDFLSDIGPWLPQFSLNDRWRSTGTLLVRT</sequence>
<comment type="caution">
    <text evidence="2">The sequence shown here is derived from an EMBL/GenBank/DDBJ whole genome shotgun (WGS) entry which is preliminary data.</text>
</comment>